<name>A0AAN9BLK4_9CAEN</name>
<keyword evidence="2" id="KW-1185">Reference proteome</keyword>
<dbReference type="EMBL" id="JBAMIC010000004">
    <property type="protein sequence ID" value="KAK7107742.1"/>
    <property type="molecule type" value="Genomic_DNA"/>
</dbReference>
<accession>A0AAN9BLK4</accession>
<comment type="caution">
    <text evidence="1">The sequence shown here is derived from an EMBL/GenBank/DDBJ whole genome shotgun (WGS) entry which is preliminary data.</text>
</comment>
<dbReference type="Proteomes" id="UP001374579">
    <property type="component" value="Unassembled WGS sequence"/>
</dbReference>
<organism evidence="1 2">
    <name type="scientific">Littorina saxatilis</name>
    <dbReference type="NCBI Taxonomy" id="31220"/>
    <lineage>
        <taxon>Eukaryota</taxon>
        <taxon>Metazoa</taxon>
        <taxon>Spiralia</taxon>
        <taxon>Lophotrochozoa</taxon>
        <taxon>Mollusca</taxon>
        <taxon>Gastropoda</taxon>
        <taxon>Caenogastropoda</taxon>
        <taxon>Littorinimorpha</taxon>
        <taxon>Littorinoidea</taxon>
        <taxon>Littorinidae</taxon>
        <taxon>Littorina</taxon>
    </lineage>
</organism>
<proteinExistence type="predicted"/>
<dbReference type="PROSITE" id="PS50143">
    <property type="entry name" value="BIR_REPEAT_2"/>
    <property type="match status" value="1"/>
</dbReference>
<sequence length="167" mass="18930">MMIRLYLPDNYRPHEAEDVGQISPAMFSGSRDPKDWKNANIHQAHSLSRQLGSRLARHVYDPKESLNSLKFRLETFNHGGWHGACAEEMARAGLYFNSSTGFVQCYMCHVQFRDLNQPGICPWQQHGEIAPKCCQLKRYGCRGIKPTAPAVRRRINSASAVDDINSP</sequence>
<evidence type="ECO:0000313" key="1">
    <source>
        <dbReference type="EMBL" id="KAK7107742.1"/>
    </source>
</evidence>
<dbReference type="Pfam" id="PF00653">
    <property type="entry name" value="BIR"/>
    <property type="match status" value="1"/>
</dbReference>
<dbReference type="SMART" id="SM00238">
    <property type="entry name" value="BIR"/>
    <property type="match status" value="1"/>
</dbReference>
<gene>
    <name evidence="1" type="ORF">V1264_015607</name>
</gene>
<dbReference type="Gene3D" id="1.10.1170.10">
    <property type="entry name" value="Inhibitor Of Apoptosis Protein (2mihbC-IAP-1), Chain A"/>
    <property type="match status" value="1"/>
</dbReference>
<dbReference type="SUPFAM" id="SSF57924">
    <property type="entry name" value="Inhibitor of apoptosis (IAP) repeat"/>
    <property type="match status" value="1"/>
</dbReference>
<dbReference type="InterPro" id="IPR001370">
    <property type="entry name" value="BIR_rpt"/>
</dbReference>
<protein>
    <submittedName>
        <fullName evidence="1">Uncharacterized protein</fullName>
    </submittedName>
</protein>
<dbReference type="AlphaFoldDB" id="A0AAN9BLK4"/>
<reference evidence="1 2" key="1">
    <citation type="submission" date="2024-02" db="EMBL/GenBank/DDBJ databases">
        <title>Chromosome-scale genome assembly of the rough periwinkle Littorina saxatilis.</title>
        <authorList>
            <person name="De Jode A."/>
            <person name="Faria R."/>
            <person name="Formenti G."/>
            <person name="Sims Y."/>
            <person name="Smith T.P."/>
            <person name="Tracey A."/>
            <person name="Wood J.M.D."/>
            <person name="Zagrodzka Z.B."/>
            <person name="Johannesson K."/>
            <person name="Butlin R.K."/>
            <person name="Leder E.H."/>
        </authorList>
    </citation>
    <scope>NUCLEOTIDE SEQUENCE [LARGE SCALE GENOMIC DNA]</scope>
    <source>
        <strain evidence="1">Snail1</strain>
        <tissue evidence="1">Muscle</tissue>
    </source>
</reference>
<evidence type="ECO:0000313" key="2">
    <source>
        <dbReference type="Proteomes" id="UP001374579"/>
    </source>
</evidence>